<evidence type="ECO:0000313" key="5">
    <source>
        <dbReference type="Proteomes" id="UP000321933"/>
    </source>
</evidence>
<evidence type="ECO:0000256" key="2">
    <source>
        <dbReference type="ARBA" id="ARBA00022840"/>
    </source>
</evidence>
<dbReference type="SUPFAM" id="SSF52540">
    <property type="entry name" value="P-loop containing nucleoside triphosphate hydrolases"/>
    <property type="match status" value="1"/>
</dbReference>
<dbReference type="AlphaFoldDB" id="A0A5C9A460"/>
<comment type="caution">
    <text evidence="4">The sequence shown here is derived from an EMBL/GenBank/DDBJ whole genome shotgun (WGS) entry which is preliminary data.</text>
</comment>
<dbReference type="PANTHER" id="PTHR43038:SF3">
    <property type="entry name" value="ABC TRANSPORTER G FAMILY MEMBER 20 ISOFORM X1"/>
    <property type="match status" value="1"/>
</dbReference>
<dbReference type="PROSITE" id="PS50893">
    <property type="entry name" value="ABC_TRANSPORTER_2"/>
    <property type="match status" value="1"/>
</dbReference>
<keyword evidence="5" id="KW-1185">Reference proteome</keyword>
<feature type="domain" description="ABC transporter" evidence="3">
    <location>
        <begin position="6"/>
        <end position="235"/>
    </location>
</feature>
<evidence type="ECO:0000256" key="1">
    <source>
        <dbReference type="ARBA" id="ARBA00022741"/>
    </source>
</evidence>
<dbReference type="EMBL" id="VRYZ01000001">
    <property type="protein sequence ID" value="TXS94417.1"/>
    <property type="molecule type" value="Genomic_DNA"/>
</dbReference>
<dbReference type="Pfam" id="PF00005">
    <property type="entry name" value="ABC_tran"/>
    <property type="match status" value="1"/>
</dbReference>
<evidence type="ECO:0000259" key="3">
    <source>
        <dbReference type="PROSITE" id="PS50893"/>
    </source>
</evidence>
<evidence type="ECO:0000313" key="4">
    <source>
        <dbReference type="EMBL" id="TXS94417.1"/>
    </source>
</evidence>
<protein>
    <submittedName>
        <fullName evidence="4">ABC transporter ATP-binding protein</fullName>
    </submittedName>
</protein>
<dbReference type="GO" id="GO:0016887">
    <property type="term" value="F:ATP hydrolysis activity"/>
    <property type="evidence" value="ECO:0007669"/>
    <property type="project" value="InterPro"/>
</dbReference>
<reference evidence="4 5" key="1">
    <citation type="submission" date="2019-08" db="EMBL/GenBank/DDBJ databases">
        <title>Parahaliea maris sp. nov., isolated from the surface seawater.</title>
        <authorList>
            <person name="Liu Y."/>
        </authorList>
    </citation>
    <scope>NUCLEOTIDE SEQUENCE [LARGE SCALE GENOMIC DNA]</scope>
    <source>
        <strain evidence="4 5">S2-26</strain>
    </source>
</reference>
<dbReference type="GO" id="GO:0005524">
    <property type="term" value="F:ATP binding"/>
    <property type="evidence" value="ECO:0007669"/>
    <property type="project" value="UniProtKB-KW"/>
</dbReference>
<dbReference type="InterPro" id="IPR017871">
    <property type="entry name" value="ABC_transporter-like_CS"/>
</dbReference>
<accession>A0A5C9A460</accession>
<dbReference type="PANTHER" id="PTHR43038">
    <property type="entry name" value="ATP-BINDING CASSETTE, SUB-FAMILY H, MEMBER 1"/>
    <property type="match status" value="1"/>
</dbReference>
<organism evidence="4 5">
    <name type="scientific">Parahaliea aestuarii</name>
    <dbReference type="NCBI Taxonomy" id="1852021"/>
    <lineage>
        <taxon>Bacteria</taxon>
        <taxon>Pseudomonadati</taxon>
        <taxon>Pseudomonadota</taxon>
        <taxon>Gammaproteobacteria</taxon>
        <taxon>Cellvibrionales</taxon>
        <taxon>Halieaceae</taxon>
        <taxon>Parahaliea</taxon>
    </lineage>
</organism>
<keyword evidence="2 4" id="KW-0067">ATP-binding</keyword>
<dbReference type="InterPro" id="IPR003439">
    <property type="entry name" value="ABC_transporter-like_ATP-bd"/>
</dbReference>
<dbReference type="Gene3D" id="3.40.50.300">
    <property type="entry name" value="P-loop containing nucleotide triphosphate hydrolases"/>
    <property type="match status" value="1"/>
</dbReference>
<dbReference type="PROSITE" id="PS00211">
    <property type="entry name" value="ABC_TRANSPORTER_1"/>
    <property type="match status" value="1"/>
</dbReference>
<sequence length="305" mass="34024">MTELAITARGLTRRFGELTAVDHIDLSVEKGRIFGFLGPNGSGKTTAIRMLCGLLTPSEGEVAVLGRSIPAEAEKLRLEIGYMTQKFSLYTDLTTLENLRFMARVYGLAHGQRRQRIDEVLQQFGLTELRDRQLHAMSGGQRQRVALAVATLHRPTLLFLDEPTSAVDPQNRRDFWEKLFDLSEAGTTILVSTHYMDEAERCHRLAILERGKVRRDDSPQALMAALEGRVVEVSGSGLRALREQLMARPDVVSAAQQGSRLRVLFDEETTAPLDRLQAAAQHQTCQLARPNLEDVFMAATAGERR</sequence>
<dbReference type="OrthoDB" id="9775490at2"/>
<name>A0A5C9A460_9GAMM</name>
<keyword evidence="1" id="KW-0547">Nucleotide-binding</keyword>
<dbReference type="InterPro" id="IPR003593">
    <property type="entry name" value="AAA+_ATPase"/>
</dbReference>
<proteinExistence type="predicted"/>
<dbReference type="CDD" id="cd03230">
    <property type="entry name" value="ABC_DR_subfamily_A"/>
    <property type="match status" value="1"/>
</dbReference>
<gene>
    <name evidence="4" type="ORF">FVW59_00390</name>
</gene>
<dbReference type="RefSeq" id="WP_148062273.1">
    <property type="nucleotide sequence ID" value="NZ_VRYZ01000001.1"/>
</dbReference>
<dbReference type="SMART" id="SM00382">
    <property type="entry name" value="AAA"/>
    <property type="match status" value="1"/>
</dbReference>
<dbReference type="InterPro" id="IPR027417">
    <property type="entry name" value="P-loop_NTPase"/>
</dbReference>
<dbReference type="Proteomes" id="UP000321933">
    <property type="component" value="Unassembled WGS sequence"/>
</dbReference>